<name>A0A5B0NE07_PUCGR</name>
<gene>
    <name evidence="2" type="ORF">PGT21_017462</name>
</gene>
<feature type="region of interest" description="Disordered" evidence="1">
    <location>
        <begin position="111"/>
        <end position="132"/>
    </location>
</feature>
<reference evidence="2 3" key="1">
    <citation type="submission" date="2019-05" db="EMBL/GenBank/DDBJ databases">
        <title>Emergence of the Ug99 lineage of the wheat stem rust pathogen through somatic hybridization.</title>
        <authorList>
            <person name="Li F."/>
            <person name="Upadhyaya N.M."/>
            <person name="Sperschneider J."/>
            <person name="Matny O."/>
            <person name="Nguyen-Phuc H."/>
            <person name="Mago R."/>
            <person name="Raley C."/>
            <person name="Miller M.E."/>
            <person name="Silverstein K.A.T."/>
            <person name="Henningsen E."/>
            <person name="Hirsch C.D."/>
            <person name="Visser B."/>
            <person name="Pretorius Z.A."/>
            <person name="Steffenson B.J."/>
            <person name="Schwessinger B."/>
            <person name="Dodds P.N."/>
            <person name="Figueroa M."/>
        </authorList>
    </citation>
    <scope>NUCLEOTIDE SEQUENCE [LARGE SCALE GENOMIC DNA]</scope>
    <source>
        <strain evidence="2">21-0</strain>
    </source>
</reference>
<keyword evidence="3" id="KW-1185">Reference proteome</keyword>
<comment type="caution">
    <text evidence="2">The sequence shown here is derived from an EMBL/GenBank/DDBJ whole genome shotgun (WGS) entry which is preliminary data.</text>
</comment>
<evidence type="ECO:0000313" key="3">
    <source>
        <dbReference type="Proteomes" id="UP000324748"/>
    </source>
</evidence>
<protein>
    <submittedName>
        <fullName evidence="2">Uncharacterized protein</fullName>
    </submittedName>
</protein>
<dbReference type="Proteomes" id="UP000324748">
    <property type="component" value="Unassembled WGS sequence"/>
</dbReference>
<evidence type="ECO:0000256" key="1">
    <source>
        <dbReference type="SAM" id="MobiDB-lite"/>
    </source>
</evidence>
<dbReference type="EMBL" id="VSWC01000105">
    <property type="protein sequence ID" value="KAA1086966.1"/>
    <property type="molecule type" value="Genomic_DNA"/>
</dbReference>
<evidence type="ECO:0000313" key="2">
    <source>
        <dbReference type="EMBL" id="KAA1086966.1"/>
    </source>
</evidence>
<organism evidence="2 3">
    <name type="scientific">Puccinia graminis f. sp. tritici</name>
    <dbReference type="NCBI Taxonomy" id="56615"/>
    <lineage>
        <taxon>Eukaryota</taxon>
        <taxon>Fungi</taxon>
        <taxon>Dikarya</taxon>
        <taxon>Basidiomycota</taxon>
        <taxon>Pucciniomycotina</taxon>
        <taxon>Pucciniomycetes</taxon>
        <taxon>Pucciniales</taxon>
        <taxon>Pucciniaceae</taxon>
        <taxon>Puccinia</taxon>
    </lineage>
</organism>
<feature type="compositionally biased region" description="Low complexity" evidence="1">
    <location>
        <begin position="113"/>
        <end position="126"/>
    </location>
</feature>
<sequence length="151" mass="16371">MSLLSVIHFHVIHFHVNAPHSFSFLNHTFILFLNRSSHTSTVSQSTQLSTTLLSSTLNHLSSVSIFDSQLSNPSTSSTSIGSLLVSTLSCVLLSPLYFENATLLMSETINPKTSSTTNQTSTSLTTDIKSSNSTMDKLNSMILKTCEPGSQ</sequence>
<accession>A0A5B0NE07</accession>
<proteinExistence type="predicted"/>
<dbReference type="AlphaFoldDB" id="A0A5B0NE07"/>